<feature type="region of interest" description="Disordered" evidence="1">
    <location>
        <begin position="238"/>
        <end position="261"/>
    </location>
</feature>
<keyword evidence="3" id="KW-1185">Reference proteome</keyword>
<dbReference type="EMBL" id="JAFEUZ010000004">
    <property type="protein sequence ID" value="KAG5487497.1"/>
    <property type="molecule type" value="Genomic_DNA"/>
</dbReference>
<dbReference type="RefSeq" id="XP_067181429.1">
    <property type="nucleotide sequence ID" value="XM_067324822.1"/>
</dbReference>
<dbReference type="GeneID" id="92517334"/>
<organism evidence="2 3">
    <name type="scientific">Leishmania martiniquensis</name>
    <dbReference type="NCBI Taxonomy" id="1580590"/>
    <lineage>
        <taxon>Eukaryota</taxon>
        <taxon>Discoba</taxon>
        <taxon>Euglenozoa</taxon>
        <taxon>Kinetoplastea</taxon>
        <taxon>Metakinetoplastina</taxon>
        <taxon>Trypanosomatida</taxon>
        <taxon>Trypanosomatidae</taxon>
        <taxon>Leishmaniinae</taxon>
        <taxon>Leishmania</taxon>
    </lineage>
</organism>
<gene>
    <name evidence="2" type="ORF">LSCM1_07452</name>
</gene>
<evidence type="ECO:0000256" key="1">
    <source>
        <dbReference type="SAM" id="MobiDB-lite"/>
    </source>
</evidence>
<accession>A0A836GSS1</accession>
<sequence>MDGGKERAIALLREFRATATPKFVDSGDALTYLAYKDEVLEKVVNLLSSAFIEPIPNCMQRLHVNHEQLAKTVIERTFDAHTQVLRSKLAEAEKAADMWKKAALFGAAADGSSENHTAPAQLVFCIPERLSAGSQTRSVAEEAAASESSTNVQPCYLICEEVKEWLAGWVAKILDMVAEKLELWCSFQPCLAAPAGVGQQEHEGEHPRFDDCMKASASRNSMHHAFRKMNSAMVDGKMSRKEGGKATEEAGPAPPSLVSSETPVQITSSHSYATTSIVSIPRLSNADAHLSLYAPPGSPLYVLRPINLKARPRQSRGKQLASTSGAQKRWMPKLPQM</sequence>
<dbReference type="KEGG" id="lmat:92517334"/>
<comment type="caution">
    <text evidence="2">The sequence shown here is derived from an EMBL/GenBank/DDBJ whole genome shotgun (WGS) entry which is preliminary data.</text>
</comment>
<dbReference type="Proteomes" id="UP000673552">
    <property type="component" value="Unassembled WGS sequence"/>
</dbReference>
<name>A0A836GSS1_9TRYP</name>
<dbReference type="OrthoDB" id="261740at2759"/>
<proteinExistence type="predicted"/>
<feature type="region of interest" description="Disordered" evidence="1">
    <location>
        <begin position="311"/>
        <end position="337"/>
    </location>
</feature>
<dbReference type="SMR" id="A0A836GSS1"/>
<feature type="compositionally biased region" description="Basic and acidic residues" evidence="1">
    <location>
        <begin position="238"/>
        <end position="248"/>
    </location>
</feature>
<evidence type="ECO:0000313" key="2">
    <source>
        <dbReference type="EMBL" id="KAG5487497.1"/>
    </source>
</evidence>
<reference evidence="3" key="2">
    <citation type="journal article" date="2021" name="Sci. Data">
        <title>Chromosome-scale genome sequencing, assembly and annotation of six genomes from subfamily Leishmaniinae.</title>
        <authorList>
            <person name="Almutairi H."/>
            <person name="Urbaniak M.D."/>
            <person name="Bates M.D."/>
            <person name="Jariyapan N."/>
            <person name="Kwakye-Nuako G."/>
            <person name="Thomaz Soccol V."/>
            <person name="Al-Salem W.S."/>
            <person name="Dillon R.J."/>
            <person name="Bates P.A."/>
            <person name="Gatherer D."/>
        </authorList>
    </citation>
    <scope>NUCLEOTIDE SEQUENCE [LARGE SCALE GENOMIC DNA]</scope>
</reference>
<evidence type="ECO:0000313" key="3">
    <source>
        <dbReference type="Proteomes" id="UP000673552"/>
    </source>
</evidence>
<reference evidence="3" key="1">
    <citation type="journal article" date="2021" name="Microbiol. Resour. Announc.">
        <title>LGAAP: Leishmaniinae Genome Assembly and Annotation Pipeline.</title>
        <authorList>
            <person name="Almutairi H."/>
            <person name="Urbaniak M.D."/>
            <person name="Bates M.D."/>
            <person name="Jariyapan N."/>
            <person name="Kwakye-Nuako G."/>
            <person name="Thomaz-Soccol V."/>
            <person name="Al-Salem W.S."/>
            <person name="Dillon R.J."/>
            <person name="Bates P.A."/>
            <person name="Gatherer D."/>
        </authorList>
    </citation>
    <scope>NUCLEOTIDE SEQUENCE [LARGE SCALE GENOMIC DNA]</scope>
</reference>
<dbReference type="AlphaFoldDB" id="A0A836GSS1"/>
<protein>
    <submittedName>
        <fullName evidence="2">Uncharacterized protein</fullName>
    </submittedName>
</protein>